<keyword evidence="1" id="KW-1133">Transmembrane helix</keyword>
<evidence type="ECO:0000259" key="2">
    <source>
        <dbReference type="PROSITE" id="PS50181"/>
    </source>
</evidence>
<feature type="transmembrane region" description="Helical" evidence="1">
    <location>
        <begin position="12"/>
        <end position="33"/>
    </location>
</feature>
<gene>
    <name evidence="3" type="ORF">LOD99_929</name>
</gene>
<accession>A0AAV7K0R4</accession>
<evidence type="ECO:0000256" key="1">
    <source>
        <dbReference type="SAM" id="Phobius"/>
    </source>
</evidence>
<sequence>MGKLQQKSSLDIPILIFIISLICLMISFLLLALHVHLVPLPAWELNHKWNRLTMGLGEQTFCLSSQYPTDLYSQCNPSFNIFPKLQTPQTLAFLVKAKIRIDKSLFLKRDNLTLFSCFNRRLVATDIDSLSIAESTYFSISISLSSSQILAYNIAEDNNIDLCVGVISTDEVVIKHFQKLDTNPRPPKCELLHDTADLLPLLPLILHNNTSMCEFVRIQPIPQASNNWELSLLFKDAFPLINLSLTEQDKNYAIKHLVMMSLLLSLLALMASRSIEFPDLHPDLLLKIFVYTTLRDVISLSRCCKQLYRTCNIDLLWKYILIYRYNYKIHHTHIFLRIDFLYKYFVLRHYCHVYPIVGLWLIQLSPYNIVMQISQSDTMLYALKGVMYYLDANSDRLSNHVSSHNIASFRVYQCTSSESEEGEIPSTYEFTVLTDEHYYDQFKPCNEFELHYSKPGSGSVVCSMNYFKFLELVGKDPYARERLARLQGRKAIARPILVSKLSLKKYNLPSQYILLPGIYKGTFSAETFQLTLVYYHEGWIYCKKLTGDILIPGGKLILKALHNNIKLSSDSFPLDLSAEGNYRFDIDLPVDKFVACYKGESQLALKGFLYPNPCPGKMYIANKDSFVFVTEDNWLNVSYFTRCSELSMLL</sequence>
<dbReference type="InterPro" id="IPR032675">
    <property type="entry name" value="LRR_dom_sf"/>
</dbReference>
<dbReference type="Gene3D" id="3.80.10.10">
    <property type="entry name" value="Ribonuclease Inhibitor"/>
    <property type="match status" value="1"/>
</dbReference>
<dbReference type="AlphaFoldDB" id="A0AAV7K0R4"/>
<evidence type="ECO:0000313" key="3">
    <source>
        <dbReference type="EMBL" id="KAI6654533.1"/>
    </source>
</evidence>
<dbReference type="EMBL" id="JAKMXF010000222">
    <property type="protein sequence ID" value="KAI6654533.1"/>
    <property type="molecule type" value="Genomic_DNA"/>
</dbReference>
<evidence type="ECO:0000313" key="4">
    <source>
        <dbReference type="Proteomes" id="UP001165289"/>
    </source>
</evidence>
<reference evidence="3 4" key="1">
    <citation type="journal article" date="2023" name="BMC Biol.">
        <title>The compact genome of the sponge Oopsacas minuta (Hexactinellida) is lacking key metazoan core genes.</title>
        <authorList>
            <person name="Santini S."/>
            <person name="Schenkelaars Q."/>
            <person name="Jourda C."/>
            <person name="Duchesne M."/>
            <person name="Belahbib H."/>
            <person name="Rocher C."/>
            <person name="Selva M."/>
            <person name="Riesgo A."/>
            <person name="Vervoort M."/>
            <person name="Leys S.P."/>
            <person name="Kodjabachian L."/>
            <person name="Le Bivic A."/>
            <person name="Borchiellini C."/>
            <person name="Claverie J.M."/>
            <person name="Renard E."/>
        </authorList>
    </citation>
    <scope>NUCLEOTIDE SEQUENCE [LARGE SCALE GENOMIC DNA]</scope>
    <source>
        <strain evidence="3">SPO-2</strain>
    </source>
</reference>
<feature type="domain" description="F-box" evidence="2">
    <location>
        <begin position="274"/>
        <end position="320"/>
    </location>
</feature>
<dbReference type="PROSITE" id="PS50181">
    <property type="entry name" value="FBOX"/>
    <property type="match status" value="1"/>
</dbReference>
<dbReference type="Proteomes" id="UP001165289">
    <property type="component" value="Unassembled WGS sequence"/>
</dbReference>
<protein>
    <recommendedName>
        <fullName evidence="2">F-box domain-containing protein</fullName>
    </recommendedName>
</protein>
<dbReference type="InterPro" id="IPR001810">
    <property type="entry name" value="F-box_dom"/>
</dbReference>
<dbReference type="Pfam" id="PF12014">
    <property type="entry name" value="Cyclin_D1_bind"/>
    <property type="match status" value="1"/>
</dbReference>
<keyword evidence="1" id="KW-0812">Transmembrane</keyword>
<keyword evidence="1" id="KW-0472">Membrane</keyword>
<comment type="caution">
    <text evidence="3">The sequence shown here is derived from an EMBL/GenBank/DDBJ whole genome shotgun (WGS) entry which is preliminary data.</text>
</comment>
<dbReference type="Pfam" id="PF12937">
    <property type="entry name" value="F-box-like"/>
    <property type="match status" value="1"/>
</dbReference>
<dbReference type="SUPFAM" id="SSF81383">
    <property type="entry name" value="F-box domain"/>
    <property type="match status" value="1"/>
</dbReference>
<name>A0AAV7K0R4_9METZ</name>
<keyword evidence="4" id="KW-1185">Reference proteome</keyword>
<organism evidence="3 4">
    <name type="scientific">Oopsacas minuta</name>
    <dbReference type="NCBI Taxonomy" id="111878"/>
    <lineage>
        <taxon>Eukaryota</taxon>
        <taxon>Metazoa</taxon>
        <taxon>Porifera</taxon>
        <taxon>Hexactinellida</taxon>
        <taxon>Hexasterophora</taxon>
        <taxon>Lyssacinosida</taxon>
        <taxon>Leucopsacidae</taxon>
        <taxon>Oopsacas</taxon>
    </lineage>
</organism>
<proteinExistence type="predicted"/>
<dbReference type="InterPro" id="IPR036047">
    <property type="entry name" value="F-box-like_dom_sf"/>
</dbReference>